<keyword evidence="2" id="KW-1185">Reference proteome</keyword>
<reference evidence="1" key="1">
    <citation type="submission" date="2019-11" db="EMBL/GenBank/DDBJ databases">
        <title>Nori genome reveals adaptations in red seaweeds to the harsh intertidal environment.</title>
        <authorList>
            <person name="Wang D."/>
            <person name="Mao Y."/>
        </authorList>
    </citation>
    <scope>NUCLEOTIDE SEQUENCE</scope>
    <source>
        <tissue evidence="1">Gametophyte</tissue>
    </source>
</reference>
<sequence length="164" mass="17990">MFHYIYAFFHLGLLGALRGGPPNPPETSVLCDAAPSDGEAVAPLPSPLPSHLRCCRRCRCRRCRRRRRGPPCCRHAVDAGPPHSHPRRCVGQLGGRRARRRRRWALRVCHWRRGRPYCPPPSRAGAAATAAAAAAAATSPAWHASGGSSGGGDRCCWWRCARQR</sequence>
<dbReference type="EMBL" id="CM020619">
    <property type="protein sequence ID" value="KAK1864470.1"/>
    <property type="molecule type" value="Genomic_DNA"/>
</dbReference>
<dbReference type="Proteomes" id="UP000798662">
    <property type="component" value="Chromosome 2"/>
</dbReference>
<comment type="caution">
    <text evidence="1">The sequence shown here is derived from an EMBL/GenBank/DDBJ whole genome shotgun (WGS) entry which is preliminary data.</text>
</comment>
<organism evidence="1 2">
    <name type="scientific">Pyropia yezoensis</name>
    <name type="common">Susabi-nori</name>
    <name type="synonym">Porphyra yezoensis</name>
    <dbReference type="NCBI Taxonomy" id="2788"/>
    <lineage>
        <taxon>Eukaryota</taxon>
        <taxon>Rhodophyta</taxon>
        <taxon>Bangiophyceae</taxon>
        <taxon>Bangiales</taxon>
        <taxon>Bangiaceae</taxon>
        <taxon>Pyropia</taxon>
    </lineage>
</organism>
<accession>A0ACC3C3B0</accession>
<protein>
    <submittedName>
        <fullName evidence="1">Uncharacterized protein</fullName>
    </submittedName>
</protein>
<evidence type="ECO:0000313" key="1">
    <source>
        <dbReference type="EMBL" id="KAK1864470.1"/>
    </source>
</evidence>
<name>A0ACC3C3B0_PYRYE</name>
<evidence type="ECO:0000313" key="2">
    <source>
        <dbReference type="Proteomes" id="UP000798662"/>
    </source>
</evidence>
<proteinExistence type="predicted"/>
<gene>
    <name evidence="1" type="ORF">I4F81_007016</name>
</gene>